<feature type="chain" id="PRO_5009525877" description="DUF3324 domain-containing protein" evidence="2">
    <location>
        <begin position="25"/>
        <end position="323"/>
    </location>
</feature>
<sequence>MNKNKIFILVFALAILFPNSIVLAAKIEQLDKTPIAGDYVIGPGKNEIRLNPGEQIVKILTVTNRYGKEMEFKIEIEDFAGSNNVQEPLVLLGQEKGPYSLRDFLHPETVEFKLQHGDRISVPITIIIPKDSQPGGLYGSIIVSTKPVVKPNLIDASTSNGNITIVSRLASLFFVRVNGQVKEEGKISNFSVDKSFYTQPNIIFKTLFENSGNIYLNPYGLLKIENIIGSKVDEIKIDPYFVMPGSVRQKEFITKRSIMFGRYKATLQMNRGYENIVDERAVFFWVLPWKIVSMIILIVFFVVFISKTAFDWLKNNFEIKRKI</sequence>
<dbReference type="EMBL" id="MFRC01000056">
    <property type="protein sequence ID" value="OGH88944.1"/>
    <property type="molecule type" value="Genomic_DNA"/>
</dbReference>
<evidence type="ECO:0008006" key="5">
    <source>
        <dbReference type="Google" id="ProtNLM"/>
    </source>
</evidence>
<evidence type="ECO:0000313" key="3">
    <source>
        <dbReference type="EMBL" id="OGH88944.1"/>
    </source>
</evidence>
<dbReference type="AlphaFoldDB" id="A0A1F6NZ61"/>
<evidence type="ECO:0000313" key="4">
    <source>
        <dbReference type="Proteomes" id="UP000178490"/>
    </source>
</evidence>
<protein>
    <recommendedName>
        <fullName evidence="5">DUF3324 domain-containing protein</fullName>
    </recommendedName>
</protein>
<proteinExistence type="predicted"/>
<reference evidence="3 4" key="1">
    <citation type="journal article" date="2016" name="Nat. Commun.">
        <title>Thousands of microbial genomes shed light on interconnected biogeochemical processes in an aquifer system.</title>
        <authorList>
            <person name="Anantharaman K."/>
            <person name="Brown C.T."/>
            <person name="Hug L.A."/>
            <person name="Sharon I."/>
            <person name="Castelle C.J."/>
            <person name="Probst A.J."/>
            <person name="Thomas B.C."/>
            <person name="Singh A."/>
            <person name="Wilkins M.J."/>
            <person name="Karaoz U."/>
            <person name="Brodie E.L."/>
            <person name="Williams K.H."/>
            <person name="Hubbard S.S."/>
            <person name="Banfield J.F."/>
        </authorList>
    </citation>
    <scope>NUCLEOTIDE SEQUENCE [LARGE SCALE GENOMIC DNA]</scope>
</reference>
<evidence type="ECO:0000256" key="2">
    <source>
        <dbReference type="SAM" id="SignalP"/>
    </source>
</evidence>
<comment type="caution">
    <text evidence="3">The sequence shown here is derived from an EMBL/GenBank/DDBJ whole genome shotgun (WGS) entry which is preliminary data.</text>
</comment>
<gene>
    <name evidence="3" type="ORF">A2537_03805</name>
</gene>
<organism evidence="3 4">
    <name type="scientific">Candidatus Magasanikbacteria bacterium RIFOXYD2_FULL_36_9</name>
    <dbReference type="NCBI Taxonomy" id="1798707"/>
    <lineage>
        <taxon>Bacteria</taxon>
        <taxon>Candidatus Magasanikiibacteriota</taxon>
    </lineage>
</organism>
<keyword evidence="1" id="KW-1133">Transmembrane helix</keyword>
<name>A0A1F6NZ61_9BACT</name>
<feature type="signal peptide" evidence="2">
    <location>
        <begin position="1"/>
        <end position="24"/>
    </location>
</feature>
<feature type="transmembrane region" description="Helical" evidence="1">
    <location>
        <begin position="282"/>
        <end position="305"/>
    </location>
</feature>
<dbReference type="Proteomes" id="UP000178490">
    <property type="component" value="Unassembled WGS sequence"/>
</dbReference>
<keyword evidence="2" id="KW-0732">Signal</keyword>
<keyword evidence="1" id="KW-0812">Transmembrane</keyword>
<evidence type="ECO:0000256" key="1">
    <source>
        <dbReference type="SAM" id="Phobius"/>
    </source>
</evidence>
<keyword evidence="1" id="KW-0472">Membrane</keyword>
<accession>A0A1F6NZ61</accession>